<dbReference type="GO" id="GO:0008380">
    <property type="term" value="P:RNA splicing"/>
    <property type="evidence" value="ECO:0007669"/>
    <property type="project" value="UniProtKB-KW"/>
</dbReference>
<evidence type="ECO:0000256" key="1">
    <source>
        <dbReference type="ARBA" id="ARBA00004123"/>
    </source>
</evidence>
<proteinExistence type="inferred from homology"/>
<keyword evidence="8" id="KW-0539">Nucleus</keyword>
<dbReference type="PANTHER" id="PTHR23003:SF51">
    <property type="entry name" value="SERINE-ARGININE PROTEIN 55"/>
    <property type="match status" value="1"/>
</dbReference>
<evidence type="ECO:0000313" key="12">
    <source>
        <dbReference type="EMBL" id="KAI6653175.1"/>
    </source>
</evidence>
<feature type="compositionally biased region" description="Low complexity" evidence="10">
    <location>
        <begin position="220"/>
        <end position="230"/>
    </location>
</feature>
<organism evidence="12 13">
    <name type="scientific">Oopsacas minuta</name>
    <dbReference type="NCBI Taxonomy" id="111878"/>
    <lineage>
        <taxon>Eukaryota</taxon>
        <taxon>Metazoa</taxon>
        <taxon>Porifera</taxon>
        <taxon>Hexactinellida</taxon>
        <taxon>Hexasterophora</taxon>
        <taxon>Lyssacinosida</taxon>
        <taxon>Leucopsacidae</taxon>
        <taxon>Oopsacas</taxon>
    </lineage>
</organism>
<sequence>MTNRVYIGRLSPAARERDVERFFKPYGRIRDINLKNGFGFVEFDSVRDADEAVYSCDGKDLLGERVLVELAKGGSSYGRRSSPPMSMSSSSFRSGYRGYYYSRGYAKYGPPVRTEYRVVVENLSSRVSWQDLKDFMRVAGRISYADAHRKRVGEGIVEFMAYDDMKTALRKLDGQELHGRTIRLFDGRSRHSPGRRSRSRSRSRSHSHSHSRTRRHSRSYSRSSSSPSPSRGRDRYRERERERDRDRSRDRERKRRSRSSHDSRKKRRMRDSHSNESKSESRSPSPIKKSPTNDKYSLKSEAESPEHERSPSESPVKEHSGDEDMRD</sequence>
<dbReference type="GO" id="GO:0006397">
    <property type="term" value="P:mRNA processing"/>
    <property type="evidence" value="ECO:0007669"/>
    <property type="project" value="UniProtKB-KW"/>
</dbReference>
<feature type="domain" description="RRM" evidence="11">
    <location>
        <begin position="3"/>
        <end position="73"/>
    </location>
</feature>
<evidence type="ECO:0000256" key="6">
    <source>
        <dbReference type="ARBA" id="ARBA00022884"/>
    </source>
</evidence>
<dbReference type="Proteomes" id="UP001165289">
    <property type="component" value="Unassembled WGS sequence"/>
</dbReference>
<feature type="domain" description="RRM" evidence="11">
    <location>
        <begin position="116"/>
        <end position="189"/>
    </location>
</feature>
<dbReference type="PROSITE" id="PS50102">
    <property type="entry name" value="RRM"/>
    <property type="match status" value="2"/>
</dbReference>
<evidence type="ECO:0000256" key="9">
    <source>
        <dbReference type="PROSITE-ProRule" id="PRU00176"/>
    </source>
</evidence>
<feature type="compositionally biased region" description="Basic and acidic residues" evidence="10">
    <location>
        <begin position="231"/>
        <end position="251"/>
    </location>
</feature>
<evidence type="ECO:0000259" key="11">
    <source>
        <dbReference type="PROSITE" id="PS50102"/>
    </source>
</evidence>
<feature type="compositionally biased region" description="Basic and acidic residues" evidence="10">
    <location>
        <begin position="271"/>
        <end position="281"/>
    </location>
</feature>
<dbReference type="InterPro" id="IPR035979">
    <property type="entry name" value="RBD_domain_sf"/>
</dbReference>
<feature type="compositionally biased region" description="Basic and acidic residues" evidence="10">
    <location>
        <begin position="296"/>
        <end position="327"/>
    </location>
</feature>
<keyword evidence="7" id="KW-0508">mRNA splicing</keyword>
<keyword evidence="12" id="KW-0416">Keratin</keyword>
<keyword evidence="3" id="KW-0597">Phosphoprotein</keyword>
<dbReference type="InterPro" id="IPR050374">
    <property type="entry name" value="RRT5_SRSF_SR"/>
</dbReference>
<protein>
    <submittedName>
        <fullName evidence="12">Keratin 5-like protein</fullName>
    </submittedName>
</protein>
<evidence type="ECO:0000256" key="4">
    <source>
        <dbReference type="ARBA" id="ARBA00022664"/>
    </source>
</evidence>
<feature type="region of interest" description="Disordered" evidence="10">
    <location>
        <begin position="183"/>
        <end position="327"/>
    </location>
</feature>
<dbReference type="PANTHER" id="PTHR23003">
    <property type="entry name" value="RNA RECOGNITION MOTIF RRM DOMAIN CONTAINING PROTEIN"/>
    <property type="match status" value="1"/>
</dbReference>
<name>A0AAV7JWL4_9METZ</name>
<gene>
    <name evidence="12" type="ORF">LOD99_3702</name>
</gene>
<evidence type="ECO:0000256" key="10">
    <source>
        <dbReference type="SAM" id="MobiDB-lite"/>
    </source>
</evidence>
<feature type="compositionally biased region" description="Basic residues" evidence="10">
    <location>
        <begin position="190"/>
        <end position="219"/>
    </location>
</feature>
<evidence type="ECO:0000313" key="13">
    <source>
        <dbReference type="Proteomes" id="UP001165289"/>
    </source>
</evidence>
<evidence type="ECO:0000256" key="3">
    <source>
        <dbReference type="ARBA" id="ARBA00022553"/>
    </source>
</evidence>
<dbReference type="SMART" id="SM00360">
    <property type="entry name" value="RRM"/>
    <property type="match status" value="2"/>
</dbReference>
<comment type="caution">
    <text evidence="12">The sequence shown here is derived from an EMBL/GenBank/DDBJ whole genome shotgun (WGS) entry which is preliminary data.</text>
</comment>
<dbReference type="InterPro" id="IPR000504">
    <property type="entry name" value="RRM_dom"/>
</dbReference>
<dbReference type="Pfam" id="PF00076">
    <property type="entry name" value="RRM_1"/>
    <property type="match status" value="2"/>
</dbReference>
<dbReference type="GO" id="GO:0005634">
    <property type="term" value="C:nucleus"/>
    <property type="evidence" value="ECO:0007669"/>
    <property type="project" value="UniProtKB-SubCell"/>
</dbReference>
<dbReference type="GO" id="GO:0003729">
    <property type="term" value="F:mRNA binding"/>
    <property type="evidence" value="ECO:0007669"/>
    <property type="project" value="TreeGrafter"/>
</dbReference>
<evidence type="ECO:0000256" key="5">
    <source>
        <dbReference type="ARBA" id="ARBA00022737"/>
    </source>
</evidence>
<comment type="subcellular location">
    <subcellularLocation>
        <location evidence="1">Nucleus</location>
    </subcellularLocation>
</comment>
<dbReference type="EMBL" id="JAKMXF010000288">
    <property type="protein sequence ID" value="KAI6653175.1"/>
    <property type="molecule type" value="Genomic_DNA"/>
</dbReference>
<keyword evidence="13" id="KW-1185">Reference proteome</keyword>
<accession>A0AAV7JWL4</accession>
<dbReference type="GO" id="GO:0005882">
    <property type="term" value="C:intermediate filament"/>
    <property type="evidence" value="ECO:0007669"/>
    <property type="project" value="UniProtKB-KW"/>
</dbReference>
<dbReference type="Gene3D" id="3.30.70.330">
    <property type="match status" value="2"/>
</dbReference>
<evidence type="ECO:0000256" key="7">
    <source>
        <dbReference type="ARBA" id="ARBA00023187"/>
    </source>
</evidence>
<dbReference type="CDD" id="cd12337">
    <property type="entry name" value="RRM1_SRSF4_like"/>
    <property type="match status" value="1"/>
</dbReference>
<dbReference type="InterPro" id="IPR012677">
    <property type="entry name" value="Nucleotide-bd_a/b_plait_sf"/>
</dbReference>
<evidence type="ECO:0000256" key="2">
    <source>
        <dbReference type="ARBA" id="ARBA00010269"/>
    </source>
</evidence>
<dbReference type="GO" id="GO:0005737">
    <property type="term" value="C:cytoplasm"/>
    <property type="evidence" value="ECO:0007669"/>
    <property type="project" value="TreeGrafter"/>
</dbReference>
<evidence type="ECO:0000256" key="8">
    <source>
        <dbReference type="ARBA" id="ARBA00023242"/>
    </source>
</evidence>
<comment type="similarity">
    <text evidence="2">Belongs to the splicing factor SR family.</text>
</comment>
<dbReference type="AlphaFoldDB" id="A0AAV7JWL4"/>
<dbReference type="FunFam" id="3.30.70.330:FF:000028">
    <property type="entry name" value="Putative serine/arginine-rich splicing factor 4"/>
    <property type="match status" value="1"/>
</dbReference>
<dbReference type="SUPFAM" id="SSF54928">
    <property type="entry name" value="RNA-binding domain, RBD"/>
    <property type="match status" value="1"/>
</dbReference>
<keyword evidence="4" id="KW-0507">mRNA processing</keyword>
<reference evidence="12 13" key="1">
    <citation type="journal article" date="2023" name="BMC Biol.">
        <title>The compact genome of the sponge Oopsacas minuta (Hexactinellida) is lacking key metazoan core genes.</title>
        <authorList>
            <person name="Santini S."/>
            <person name="Schenkelaars Q."/>
            <person name="Jourda C."/>
            <person name="Duchesne M."/>
            <person name="Belahbib H."/>
            <person name="Rocher C."/>
            <person name="Selva M."/>
            <person name="Riesgo A."/>
            <person name="Vervoort M."/>
            <person name="Leys S.P."/>
            <person name="Kodjabachian L."/>
            <person name="Le Bivic A."/>
            <person name="Borchiellini C."/>
            <person name="Claverie J.M."/>
            <person name="Renard E."/>
        </authorList>
    </citation>
    <scope>NUCLEOTIDE SEQUENCE [LARGE SCALE GENOMIC DNA]</scope>
    <source>
        <strain evidence="12">SPO-2</strain>
    </source>
</reference>
<keyword evidence="5" id="KW-0677">Repeat</keyword>
<keyword evidence="6 9" id="KW-0694">RNA-binding</keyword>
<feature type="compositionally biased region" description="Basic residues" evidence="10">
    <location>
        <begin position="252"/>
        <end position="270"/>
    </location>
</feature>